<protein>
    <submittedName>
        <fullName evidence="1">General transcription factor II-I repeat domain-containing protein 2B</fullName>
    </submittedName>
</protein>
<reference evidence="1" key="1">
    <citation type="journal article" date="2023" name="Front. Mar. Sci.">
        <title>A new Merluccius polli reference genome to investigate the effects of global change in West African waters.</title>
        <authorList>
            <person name="Mateo J.L."/>
            <person name="Blanco-Fernandez C."/>
            <person name="Garcia-Vazquez E."/>
            <person name="Machado-Schiaffino G."/>
        </authorList>
    </citation>
    <scope>NUCLEOTIDE SEQUENCE</scope>
    <source>
        <strain evidence="1">C29</strain>
        <tissue evidence="1">Fin</tissue>
    </source>
</reference>
<evidence type="ECO:0000313" key="3">
    <source>
        <dbReference type="Proteomes" id="UP001174136"/>
    </source>
</evidence>
<dbReference type="Proteomes" id="UP001174136">
    <property type="component" value="Unassembled WGS sequence"/>
</dbReference>
<keyword evidence="3" id="KW-1185">Reference proteome</keyword>
<sequence length="69" mass="7852">MSLFGGTYSCEQMFSVMKLKKTSHRSRLTDQHLVSVLKVAIAKDIKPRIDEIISQKRCSVCLACFSSYH</sequence>
<accession>A0AA47NYH3</accession>
<proteinExistence type="predicted"/>
<name>A0AA47NYH3_MERPO</name>
<dbReference type="PANTHER" id="PTHR45913:SF11">
    <property type="entry name" value="EPM2A-INTERACTING PROTEIN 1"/>
    <property type="match status" value="1"/>
</dbReference>
<gene>
    <name evidence="2" type="ORF">N1851_017972</name>
    <name evidence="1" type="ORF">N1851_020435</name>
</gene>
<comment type="caution">
    <text evidence="1">The sequence shown here is derived from an EMBL/GenBank/DDBJ whole genome shotgun (WGS) entry which is preliminary data.</text>
</comment>
<organism evidence="1 3">
    <name type="scientific">Merluccius polli</name>
    <name type="common">Benguela hake</name>
    <name type="synonym">Merluccius cadenati</name>
    <dbReference type="NCBI Taxonomy" id="89951"/>
    <lineage>
        <taxon>Eukaryota</taxon>
        <taxon>Metazoa</taxon>
        <taxon>Chordata</taxon>
        <taxon>Craniata</taxon>
        <taxon>Vertebrata</taxon>
        <taxon>Euteleostomi</taxon>
        <taxon>Actinopterygii</taxon>
        <taxon>Neopterygii</taxon>
        <taxon>Teleostei</taxon>
        <taxon>Neoteleostei</taxon>
        <taxon>Acanthomorphata</taxon>
        <taxon>Zeiogadaria</taxon>
        <taxon>Gadariae</taxon>
        <taxon>Gadiformes</taxon>
        <taxon>Gadoidei</taxon>
        <taxon>Merlucciidae</taxon>
        <taxon>Merluccius</taxon>
    </lineage>
</organism>
<dbReference type="EMBL" id="JAOPHQ010003215">
    <property type="protein sequence ID" value="KAK0143823.1"/>
    <property type="molecule type" value="Genomic_DNA"/>
</dbReference>
<evidence type="ECO:0000313" key="2">
    <source>
        <dbReference type="EMBL" id="KAK0143823.1"/>
    </source>
</evidence>
<dbReference type="EMBL" id="JAOPHQ010003724">
    <property type="protein sequence ID" value="KAK0141890.1"/>
    <property type="molecule type" value="Genomic_DNA"/>
</dbReference>
<evidence type="ECO:0000313" key="1">
    <source>
        <dbReference type="EMBL" id="KAK0141890.1"/>
    </source>
</evidence>
<dbReference type="AlphaFoldDB" id="A0AA47NYH3"/>
<dbReference type="PANTHER" id="PTHR45913">
    <property type="entry name" value="EPM2A-INTERACTING PROTEIN 1"/>
    <property type="match status" value="1"/>
</dbReference>